<dbReference type="Proteomes" id="UP000520011">
    <property type="component" value="Unassembled WGS sequence"/>
</dbReference>
<gene>
    <name evidence="1" type="ORF">HNQ34_000398</name>
</gene>
<reference evidence="1 2" key="1">
    <citation type="submission" date="2020-08" db="EMBL/GenBank/DDBJ databases">
        <title>Genomic Encyclopedia of Type Strains, Phase IV (KMG-IV): sequencing the most valuable type-strain genomes for metagenomic binning, comparative biology and taxonomic classification.</title>
        <authorList>
            <person name="Goeker M."/>
        </authorList>
    </citation>
    <scope>NUCLEOTIDE SEQUENCE [LARGE SCALE GENOMIC DNA]</scope>
    <source>
        <strain evidence="1 2">DSM 16325</strain>
    </source>
</reference>
<protein>
    <submittedName>
        <fullName evidence="1">Uncharacterized protein</fullName>
    </submittedName>
</protein>
<sequence length="38" mass="4371">MHIGVEKRDGYNSKSQLVFEVENSEEVSRYLEENGVPT</sequence>
<evidence type="ECO:0000313" key="2">
    <source>
        <dbReference type="Proteomes" id="UP000520011"/>
    </source>
</evidence>
<proteinExistence type="predicted"/>
<name>A0A7W8MUL2_9BACL</name>
<accession>A0A7W8MUL2</accession>
<evidence type="ECO:0000313" key="1">
    <source>
        <dbReference type="EMBL" id="MBB5323321.1"/>
    </source>
</evidence>
<keyword evidence="2" id="KW-1185">Reference proteome</keyword>
<comment type="caution">
    <text evidence="1">The sequence shown here is derived from an EMBL/GenBank/DDBJ whole genome shotgun (WGS) entry which is preliminary data.</text>
</comment>
<dbReference type="AlphaFoldDB" id="A0A7W8MUL2"/>
<organism evidence="1 2">
    <name type="scientific">Anoxybacteroides tepidamans</name>
    <dbReference type="NCBI Taxonomy" id="265948"/>
    <lineage>
        <taxon>Bacteria</taxon>
        <taxon>Bacillati</taxon>
        <taxon>Bacillota</taxon>
        <taxon>Bacilli</taxon>
        <taxon>Bacillales</taxon>
        <taxon>Anoxybacillaceae</taxon>
        <taxon>Anoxybacteroides</taxon>
    </lineage>
</organism>
<dbReference type="EMBL" id="JACHEP010000001">
    <property type="protein sequence ID" value="MBB5323321.1"/>
    <property type="molecule type" value="Genomic_DNA"/>
</dbReference>